<dbReference type="InParanoid" id="G9ERJ2"/>
<dbReference type="HOGENOM" id="CLU_3329489_0_0_6"/>
<sequence>MREKILKQSAIGMCGLTMPKIISLCALKNSCDTTQNSA</sequence>
<reference evidence="1 2" key="1">
    <citation type="journal article" date="2011" name="BMC Genomics">
        <title>Insight into cross-talk between intra-amoebal pathogens.</title>
        <authorList>
            <person name="Gimenez G."/>
            <person name="Bertelli C."/>
            <person name="Moliner C."/>
            <person name="Robert C."/>
            <person name="Raoult D."/>
            <person name="Fournier P.E."/>
            <person name="Greub G."/>
        </authorList>
    </citation>
    <scope>NUCLEOTIDE SEQUENCE [LARGE SCALE GENOMIC DNA]</scope>
    <source>
        <strain evidence="1 2">LLAP12</strain>
    </source>
</reference>
<evidence type="ECO:0000313" key="1">
    <source>
        <dbReference type="EMBL" id="EHL30161.1"/>
    </source>
</evidence>
<protein>
    <submittedName>
        <fullName evidence="1">Uncharacterized protein</fullName>
    </submittedName>
</protein>
<dbReference type="AlphaFoldDB" id="G9ERJ2"/>
<keyword evidence="2" id="KW-1185">Reference proteome</keyword>
<name>G9ERJ2_9GAMM</name>
<proteinExistence type="predicted"/>
<dbReference type="STRING" id="658187.LDG_7907"/>
<accession>G9ERJ2</accession>
<gene>
    <name evidence="1" type="ORF">LDG_7907</name>
</gene>
<dbReference type="EMBL" id="JH413835">
    <property type="protein sequence ID" value="EHL30161.1"/>
    <property type="molecule type" value="Genomic_DNA"/>
</dbReference>
<evidence type="ECO:0000313" key="2">
    <source>
        <dbReference type="Proteomes" id="UP000002770"/>
    </source>
</evidence>
<dbReference type="Proteomes" id="UP000002770">
    <property type="component" value="Unassembled WGS sequence"/>
</dbReference>
<organism evidence="1 2">
    <name type="scientific">Legionella drancourtii LLAP12</name>
    <dbReference type="NCBI Taxonomy" id="658187"/>
    <lineage>
        <taxon>Bacteria</taxon>
        <taxon>Pseudomonadati</taxon>
        <taxon>Pseudomonadota</taxon>
        <taxon>Gammaproteobacteria</taxon>
        <taxon>Legionellales</taxon>
        <taxon>Legionellaceae</taxon>
        <taxon>Legionella</taxon>
    </lineage>
</organism>